<dbReference type="EMBL" id="VFPO01000001">
    <property type="protein sequence ID" value="TQM67493.1"/>
    <property type="molecule type" value="Genomic_DNA"/>
</dbReference>
<gene>
    <name evidence="6" type="ORF">FHX41_1108</name>
</gene>
<keyword evidence="7" id="KW-1185">Reference proteome</keyword>
<dbReference type="Gene3D" id="3.60.15.10">
    <property type="entry name" value="Ribonuclease Z/Hydroxyacylglutathione hydrolase-like"/>
    <property type="match status" value="1"/>
</dbReference>
<dbReference type="InterPro" id="IPR036866">
    <property type="entry name" value="RibonucZ/Hydroxyglut_hydro"/>
</dbReference>
<dbReference type="Gene3D" id="2.102.10.10">
    <property type="entry name" value="Rieske [2Fe-2S] iron-sulphur domain"/>
    <property type="match status" value="1"/>
</dbReference>
<dbReference type="SUPFAM" id="SSF50022">
    <property type="entry name" value="ISP domain"/>
    <property type="match status" value="1"/>
</dbReference>
<dbReference type="UniPathway" id="UPA00628"/>
<dbReference type="PANTHER" id="PTHR43546:SF8">
    <property type="entry name" value="METALLO-BETA-LACTAMASE DOMAIN-CONTAINING PROTEIN"/>
    <property type="match status" value="1"/>
</dbReference>
<dbReference type="Proteomes" id="UP000316706">
    <property type="component" value="Unassembled WGS sequence"/>
</dbReference>
<keyword evidence="2" id="KW-0479">Metal-binding</keyword>
<dbReference type="GO" id="GO:0004497">
    <property type="term" value="F:monooxygenase activity"/>
    <property type="evidence" value="ECO:0007669"/>
    <property type="project" value="UniProtKB-ARBA"/>
</dbReference>
<keyword evidence="1" id="KW-0001">2Fe-2S</keyword>
<keyword evidence="4" id="KW-0411">Iron-sulfur</keyword>
<dbReference type="SUPFAM" id="SSF56281">
    <property type="entry name" value="Metallo-hydrolase/oxidoreductase"/>
    <property type="match status" value="1"/>
</dbReference>
<comment type="caution">
    <text evidence="6">The sequence shown here is derived from an EMBL/GenBank/DDBJ whole genome shotgun (WGS) entry which is preliminary data.</text>
</comment>
<dbReference type="AlphaFoldDB" id="A0A543IA81"/>
<evidence type="ECO:0000313" key="6">
    <source>
        <dbReference type="EMBL" id="TQM67493.1"/>
    </source>
</evidence>
<dbReference type="PANTHER" id="PTHR43546">
    <property type="entry name" value="UPF0173 METAL-DEPENDENT HYDROLASE MJ1163-RELATED"/>
    <property type="match status" value="1"/>
</dbReference>
<feature type="domain" description="Rieske" evidence="5">
    <location>
        <begin position="438"/>
        <end position="518"/>
    </location>
</feature>
<dbReference type="RefSeq" id="WP_141966480.1">
    <property type="nucleotide sequence ID" value="NZ_VFPO01000001.1"/>
</dbReference>
<protein>
    <submittedName>
        <fullName evidence="6">UDP-MurNAc hydroxylase</fullName>
    </submittedName>
</protein>
<dbReference type="InterPro" id="IPR050114">
    <property type="entry name" value="UPF0173_UPF0282_UlaG_hydrolase"/>
</dbReference>
<accession>A0A543IA81</accession>
<evidence type="ECO:0000313" key="7">
    <source>
        <dbReference type="Proteomes" id="UP000316706"/>
    </source>
</evidence>
<organism evidence="6 7">
    <name type="scientific">Actinomadura hallensis</name>
    <dbReference type="NCBI Taxonomy" id="337895"/>
    <lineage>
        <taxon>Bacteria</taxon>
        <taxon>Bacillati</taxon>
        <taxon>Actinomycetota</taxon>
        <taxon>Actinomycetes</taxon>
        <taxon>Streptosporangiales</taxon>
        <taxon>Thermomonosporaceae</taxon>
        <taxon>Actinomadura</taxon>
    </lineage>
</organism>
<dbReference type="InterPro" id="IPR017941">
    <property type="entry name" value="Rieske_2Fe-2S"/>
</dbReference>
<reference evidence="6 7" key="1">
    <citation type="submission" date="2019-06" db="EMBL/GenBank/DDBJ databases">
        <title>Sequencing the genomes of 1000 actinobacteria strains.</title>
        <authorList>
            <person name="Klenk H.-P."/>
        </authorList>
    </citation>
    <scope>NUCLEOTIDE SEQUENCE [LARGE SCALE GENOMIC DNA]</scope>
    <source>
        <strain evidence="6 7">DSM 45043</strain>
    </source>
</reference>
<proteinExistence type="predicted"/>
<evidence type="ECO:0000256" key="4">
    <source>
        <dbReference type="ARBA" id="ARBA00023014"/>
    </source>
</evidence>
<dbReference type="GO" id="GO:0016705">
    <property type="term" value="F:oxidoreductase activity, acting on paired donors, with incorporation or reduction of molecular oxygen"/>
    <property type="evidence" value="ECO:0007669"/>
    <property type="project" value="UniProtKB-ARBA"/>
</dbReference>
<dbReference type="GO" id="GO:0051537">
    <property type="term" value="F:2 iron, 2 sulfur cluster binding"/>
    <property type="evidence" value="ECO:0007669"/>
    <property type="project" value="UniProtKB-KW"/>
</dbReference>
<evidence type="ECO:0000256" key="2">
    <source>
        <dbReference type="ARBA" id="ARBA00022723"/>
    </source>
</evidence>
<evidence type="ECO:0000259" key="5">
    <source>
        <dbReference type="PROSITE" id="PS51296"/>
    </source>
</evidence>
<dbReference type="GO" id="GO:0046872">
    <property type="term" value="F:metal ion binding"/>
    <property type="evidence" value="ECO:0007669"/>
    <property type="project" value="UniProtKB-KW"/>
</dbReference>
<evidence type="ECO:0000256" key="3">
    <source>
        <dbReference type="ARBA" id="ARBA00023004"/>
    </source>
</evidence>
<evidence type="ECO:0000256" key="1">
    <source>
        <dbReference type="ARBA" id="ARBA00022714"/>
    </source>
</evidence>
<dbReference type="OrthoDB" id="6988582at2"/>
<dbReference type="InterPro" id="IPR036922">
    <property type="entry name" value="Rieske_2Fe-2S_sf"/>
</dbReference>
<dbReference type="Pfam" id="PF00355">
    <property type="entry name" value="Rieske"/>
    <property type="match status" value="1"/>
</dbReference>
<name>A0A543IA81_9ACTN</name>
<keyword evidence="3" id="KW-0408">Iron</keyword>
<dbReference type="PROSITE" id="PS51296">
    <property type="entry name" value="RIESKE"/>
    <property type="match status" value="1"/>
</dbReference>
<dbReference type="GO" id="GO:0006054">
    <property type="term" value="P:N-acetylneuraminate metabolic process"/>
    <property type="evidence" value="ECO:0007669"/>
    <property type="project" value="UniProtKB-UniPathway"/>
</dbReference>
<sequence>MPIVTFLGHAGVAVRATAFHLLADPWLAPTGAFLGAWHQYPRNDHLDVASVCDADWVAVSHEHLDHFDPWVIERLPARTRILIPRYPGPAFRERMLAAAGDRQVIELTAWEKFPLDNRGSWITAIPELSPMCHDAAFLIVADGRGILHCNDARLTAAQARRAKHLAGGRLDLMAVQTSGASWHPICYEYPAEQMAEISMNKRISKLRSVQRLVRQTAPELAVPFAGPPCFLDAEVGHLNWVLDQEEGAYCDPDVSTAWLREHLPRQRWDYFKPGDALDLDTGECVRDPVSAEFSFADADAYLERYAADRAPAIAKVIAEHPEPGPGLFERFAAHFEYLGGLSDYFLRQIAMIVRFEVTGPNGGVWDVDFSPDGLTVSKASPDVRPHYRITTAGRWIEGILAGRLAWEDLLISFRVSLYRDPDVYNDYLVGLLKHANAPALMAVEEYETGRDETERITVECDGARYDIPRYCPHAGEDLSIGSVVRDGQIHCLAHNFAFDLATGECTNARAANLTSRRL</sequence>